<proteinExistence type="predicted"/>
<protein>
    <submittedName>
        <fullName evidence="1">Uncharacterized protein</fullName>
    </submittedName>
</protein>
<reference evidence="1" key="1">
    <citation type="submission" date="2018-10" db="EMBL/GenBank/DDBJ databases">
        <title>Hidden diversity of soil giant viruses.</title>
        <authorList>
            <person name="Schulz F."/>
            <person name="Alteio L."/>
            <person name="Goudeau D."/>
            <person name="Ryan E.M."/>
            <person name="Malmstrom R.R."/>
            <person name="Blanchard J."/>
            <person name="Woyke T."/>
        </authorList>
    </citation>
    <scope>NUCLEOTIDE SEQUENCE</scope>
    <source>
        <strain evidence="1">SAV1</strain>
    </source>
</reference>
<evidence type="ECO:0000313" key="1">
    <source>
        <dbReference type="EMBL" id="AYV85234.1"/>
    </source>
</evidence>
<accession>A0A3G5AF67</accession>
<organism evidence="1">
    <name type="scientific">Satyrvirus sp</name>
    <dbReference type="NCBI Taxonomy" id="2487771"/>
    <lineage>
        <taxon>Viruses</taxon>
        <taxon>Varidnaviria</taxon>
        <taxon>Bamfordvirae</taxon>
        <taxon>Nucleocytoviricota</taxon>
        <taxon>Megaviricetes</taxon>
        <taxon>Imitervirales</taxon>
        <taxon>Mimiviridae</taxon>
        <taxon>Megamimivirinae</taxon>
    </lineage>
</organism>
<dbReference type="EMBL" id="MK072443">
    <property type="protein sequence ID" value="AYV85234.1"/>
    <property type="molecule type" value="Genomic_DNA"/>
</dbReference>
<name>A0A3G5AF67_9VIRU</name>
<gene>
    <name evidence="1" type="ORF">Satyrvirus7_28</name>
</gene>
<sequence length="414" mass="49046">MESPINNNFQKNIDNKQLRLVFDMVQVAAFRYELGKLIPKYSFAEVLDMINLYVELQFPDDSDFFIEKYGYEELQTLANICYKRKCIIHFIMVVNHYGIGFDSRWENFCKTVDGAEPEIVEKFIQSKPDGISGEKFLDEWHEFCSVEMEKLRLRYEIVDKLKCAISNGEEETVVKMLTEDSTLLYQKGKCCCNMYRCGGCREGYTPVETFVYLRKPMSAMVVTLFENKILKPEHFTHKMLLNFIYFCHTDYQFKLLDIFLTYIPKEIWTSARSERGGEVKDIIQFVIESCMPDKEKESYFKLFIEMGAKPDIGSVIKDLVYYAIPDLLEYFLSKFPSNPSYFNELYFDRKYFHKETPMMQCLELYKFTEKQNEISDVKRTLQICIDHGMDMNQRNTNGENIYNYIANYGWIDKI</sequence>